<reference evidence="2 3" key="1">
    <citation type="submission" date="2017-04" db="EMBL/GenBank/DDBJ databases">
        <title>Draft genome of the yeast Clavispora lusitaniae type strain CBS 6936.</title>
        <authorList>
            <person name="Durrens P."/>
            <person name="Klopp C."/>
            <person name="Biteau N."/>
            <person name="Fitton-Ouhabi V."/>
            <person name="Dementhon K."/>
            <person name="Accoceberry I."/>
            <person name="Sherman D.J."/>
            <person name="Noel T."/>
        </authorList>
    </citation>
    <scope>NUCLEOTIDE SEQUENCE [LARGE SCALE GENOMIC DNA]</scope>
    <source>
        <strain evidence="2 3">CBS 6936</strain>
    </source>
</reference>
<organism evidence="2 3">
    <name type="scientific">Clavispora lusitaniae</name>
    <name type="common">Candida lusitaniae</name>
    <dbReference type="NCBI Taxonomy" id="36911"/>
    <lineage>
        <taxon>Eukaryota</taxon>
        <taxon>Fungi</taxon>
        <taxon>Dikarya</taxon>
        <taxon>Ascomycota</taxon>
        <taxon>Saccharomycotina</taxon>
        <taxon>Pichiomycetes</taxon>
        <taxon>Metschnikowiaceae</taxon>
        <taxon>Clavispora</taxon>
    </lineage>
</organism>
<dbReference type="AlphaFoldDB" id="A0AA91PYQ5"/>
<name>A0AA91PYQ5_CLALS</name>
<protein>
    <submittedName>
        <fullName evidence="2">Uncharacterized protein</fullName>
    </submittedName>
</protein>
<sequence length="108" mass="11913">METRQGLLKKLGLYTAAAVTLVVVGKKHIASHKEDRHKLESDASVENPEEFGDHSVRPGFPSNNPNLNYNVEGRESKFVGAGCSYSSRTPGDRLSIWNVLKSRSSKND</sequence>
<gene>
    <name evidence="2" type="ORF">A9F13_11g01100</name>
</gene>
<comment type="caution">
    <text evidence="2">The sequence shown here is derived from an EMBL/GenBank/DDBJ whole genome shotgun (WGS) entry which is preliminary data.</text>
</comment>
<proteinExistence type="predicted"/>
<evidence type="ECO:0000256" key="1">
    <source>
        <dbReference type="SAM" id="MobiDB-lite"/>
    </source>
</evidence>
<accession>A0AA91PYQ5</accession>
<dbReference type="Proteomes" id="UP000195602">
    <property type="component" value="Unassembled WGS sequence"/>
</dbReference>
<feature type="compositionally biased region" description="Basic and acidic residues" evidence="1">
    <location>
        <begin position="32"/>
        <end position="41"/>
    </location>
</feature>
<feature type="region of interest" description="Disordered" evidence="1">
    <location>
        <begin position="32"/>
        <end position="66"/>
    </location>
</feature>
<dbReference type="KEGG" id="clus:A9F13_11g01100"/>
<dbReference type="EMBL" id="LYUB02000011">
    <property type="protein sequence ID" value="OVF07770.1"/>
    <property type="molecule type" value="Genomic_DNA"/>
</dbReference>
<evidence type="ECO:0000313" key="2">
    <source>
        <dbReference type="EMBL" id="OVF07770.1"/>
    </source>
</evidence>
<evidence type="ECO:0000313" key="3">
    <source>
        <dbReference type="Proteomes" id="UP000195602"/>
    </source>
</evidence>